<dbReference type="Proteomes" id="UP001292216">
    <property type="component" value="Unassembled WGS sequence"/>
</dbReference>
<dbReference type="CDD" id="cd04182">
    <property type="entry name" value="GT_2_like_f"/>
    <property type="match status" value="1"/>
</dbReference>
<dbReference type="InterPro" id="IPR029044">
    <property type="entry name" value="Nucleotide-diphossugar_trans"/>
</dbReference>
<reference evidence="2 3" key="1">
    <citation type="submission" date="2023-12" db="EMBL/GenBank/DDBJ databases">
        <title>Whole genome sequencing of Paenibacillus phoenicis isolated from the Phoenix Mars Lander spacecraft assembly facility.</title>
        <authorList>
            <person name="Garcia A."/>
            <person name="Venkateswaran K."/>
        </authorList>
    </citation>
    <scope>NUCLEOTIDE SEQUENCE [LARGE SCALE GENOMIC DNA]</scope>
    <source>
        <strain evidence="2 3">3PO2SA</strain>
    </source>
</reference>
<comment type="caution">
    <text evidence="2">The sequence shown here is derived from an EMBL/GenBank/DDBJ whole genome shotgun (WGS) entry which is preliminary data.</text>
</comment>
<sequence>MCEHRTGTRDVWALILAGGASRRMGEPKLLLPAPRGNLLQQTMHQVLAGGNVRVAVITAEGGPLRREDTEGLPVEWLTTSQANRGLGASLADGVRQLEERYTPAAIQIVLGDQPEISPNAIRQVTEAFIQTGAWIVQARYDDRPAHPVLFAAPLFPQLTALAGDVGAKELLQQYKEQILEVKIPGPAPRDIDTPEEYARYRLSAFSKS</sequence>
<evidence type="ECO:0000313" key="3">
    <source>
        <dbReference type="Proteomes" id="UP001292216"/>
    </source>
</evidence>
<feature type="domain" description="MobA-like NTP transferase" evidence="1">
    <location>
        <begin position="13"/>
        <end position="175"/>
    </location>
</feature>
<dbReference type="InterPro" id="IPR025877">
    <property type="entry name" value="MobA-like_NTP_Trfase"/>
</dbReference>
<dbReference type="RefSeq" id="WP_157273281.1">
    <property type="nucleotide sequence ID" value="NZ_JAYERP010000001.1"/>
</dbReference>
<dbReference type="Pfam" id="PF12804">
    <property type="entry name" value="NTP_transf_3"/>
    <property type="match status" value="1"/>
</dbReference>
<evidence type="ECO:0000313" key="2">
    <source>
        <dbReference type="EMBL" id="MEA3569525.1"/>
    </source>
</evidence>
<name>A0ABU5PI20_9BACL</name>
<dbReference type="EMBL" id="JAYERP010000001">
    <property type="protein sequence ID" value="MEA3569525.1"/>
    <property type="molecule type" value="Genomic_DNA"/>
</dbReference>
<accession>A0ABU5PI20</accession>
<organism evidence="2 3">
    <name type="scientific">Paenibacillus phoenicis</name>
    <dbReference type="NCBI Taxonomy" id="554117"/>
    <lineage>
        <taxon>Bacteria</taxon>
        <taxon>Bacillati</taxon>
        <taxon>Bacillota</taxon>
        <taxon>Bacilli</taxon>
        <taxon>Bacillales</taxon>
        <taxon>Paenibacillaceae</taxon>
        <taxon>Paenibacillus</taxon>
    </lineage>
</organism>
<evidence type="ECO:0000259" key="1">
    <source>
        <dbReference type="Pfam" id="PF12804"/>
    </source>
</evidence>
<protein>
    <submittedName>
        <fullName evidence="2">Nucleotidyltransferase family protein</fullName>
    </submittedName>
</protein>
<dbReference type="PANTHER" id="PTHR43777:SF1">
    <property type="entry name" value="MOLYBDENUM COFACTOR CYTIDYLYLTRANSFERASE"/>
    <property type="match status" value="1"/>
</dbReference>
<dbReference type="PANTHER" id="PTHR43777">
    <property type="entry name" value="MOLYBDENUM COFACTOR CYTIDYLYLTRANSFERASE"/>
    <property type="match status" value="1"/>
</dbReference>
<dbReference type="Gene3D" id="3.90.550.10">
    <property type="entry name" value="Spore Coat Polysaccharide Biosynthesis Protein SpsA, Chain A"/>
    <property type="match status" value="1"/>
</dbReference>
<gene>
    <name evidence="2" type="ORF">U9M73_05875</name>
</gene>
<dbReference type="SUPFAM" id="SSF53448">
    <property type="entry name" value="Nucleotide-diphospho-sugar transferases"/>
    <property type="match status" value="1"/>
</dbReference>
<keyword evidence="3" id="KW-1185">Reference proteome</keyword>
<proteinExistence type="predicted"/>